<feature type="chain" id="PRO_5046943636" evidence="1">
    <location>
        <begin position="30"/>
        <end position="467"/>
    </location>
</feature>
<organism evidence="2 3">
    <name type="scientific">Herbaspirillum huttiense subsp. lycopersici</name>
    <dbReference type="NCBI Taxonomy" id="3074428"/>
    <lineage>
        <taxon>Bacteria</taxon>
        <taxon>Pseudomonadati</taxon>
        <taxon>Pseudomonadota</taxon>
        <taxon>Betaproteobacteria</taxon>
        <taxon>Burkholderiales</taxon>
        <taxon>Oxalobacteraceae</taxon>
        <taxon>Herbaspirillum</taxon>
    </lineage>
</organism>
<evidence type="ECO:0000313" key="2">
    <source>
        <dbReference type="EMBL" id="MDR9846939.1"/>
    </source>
</evidence>
<dbReference type="EMBL" id="JAVLSJ010000001">
    <property type="protein sequence ID" value="MDR9846939.1"/>
    <property type="molecule type" value="Genomic_DNA"/>
</dbReference>
<accession>A0ABU2EFM7</accession>
<gene>
    <name evidence="2" type="ORF">RI048_01785</name>
</gene>
<keyword evidence="3" id="KW-1185">Reference proteome</keyword>
<feature type="signal peptide" evidence="1">
    <location>
        <begin position="1"/>
        <end position="29"/>
    </location>
</feature>
<evidence type="ECO:0000256" key="1">
    <source>
        <dbReference type="SAM" id="SignalP"/>
    </source>
</evidence>
<evidence type="ECO:0000313" key="3">
    <source>
        <dbReference type="Proteomes" id="UP001246576"/>
    </source>
</evidence>
<sequence length="467" mass="49678">MQRKFSKLRQAQLCLALGCTALASAPVWAQEWGSYLKPFAADSLWNSRPVNPTFSNDVIPTSTYSPLITNGDYSTGVFLASPNDPAVTVTGPTGSNSLKIADEEVFRDITIPHWPAATKPGPGGDAHADIADPSTGIIHSFWGLKQQDGKWTARLYAWTKMNGTGWPDPAHYYQGARAAGVPASAGLIRIHEAAAKPEYYPHALAMTMTYNGLSAKPTYVFPATSADVNAAKVNSGPFPEGALMMLPPSFDTSKITNEEVRRIAETLKRYGAYVIDANDGTPFAIFAEIGSSANPSPGGWNATVSNELQTIRAALRRVTGASGWIDGNGKAFTPNQNLNLLSMRGAWTLQAGSGQATFDSWQQSVVISGASASTIAVNYSNRGMQPVDWAKPVMGAKYKLTARATGGGKLRLTIYDKLVGKVVTDSGYLANGQSTTFVWNANTPQLIIYAQSGGASSTVGAELIKAE</sequence>
<name>A0ABU2EFM7_9BURK</name>
<protein>
    <submittedName>
        <fullName evidence="2">Atrophin-1 multi-domain protein</fullName>
    </submittedName>
</protein>
<reference evidence="2" key="1">
    <citation type="submission" date="2023-09" db="EMBL/GenBank/DDBJ databases">
        <title>Description of first Herbaspirillum huttiense subsp. nephrolepsisexaltata and Herbaspirillum huttiense subsp. lycopersicon.</title>
        <authorList>
            <person name="Poudel M."/>
            <person name="Sharma A."/>
            <person name="Goss E."/>
            <person name="Tapia J.H."/>
            <person name="Harmon C.M."/>
            <person name="Jones J.B."/>
        </authorList>
    </citation>
    <scope>NUCLEOTIDE SEQUENCE</scope>
    <source>
        <strain evidence="2">SE1</strain>
    </source>
</reference>
<dbReference type="RefSeq" id="WP_121039638.1">
    <property type="nucleotide sequence ID" value="NZ_JAVLSJ010000001.1"/>
</dbReference>
<keyword evidence="1" id="KW-0732">Signal</keyword>
<proteinExistence type="predicted"/>
<dbReference type="Proteomes" id="UP001246576">
    <property type="component" value="Unassembled WGS sequence"/>
</dbReference>
<comment type="caution">
    <text evidence="2">The sequence shown here is derived from an EMBL/GenBank/DDBJ whole genome shotgun (WGS) entry which is preliminary data.</text>
</comment>